<dbReference type="SUPFAM" id="SSF50249">
    <property type="entry name" value="Nucleic acid-binding proteins"/>
    <property type="match status" value="1"/>
</dbReference>
<dbReference type="AlphaFoldDB" id="A0A1B8GV37"/>
<dbReference type="GeneID" id="28835637"/>
<organism evidence="2 3">
    <name type="scientific">Pseudogymnoascus verrucosus</name>
    <dbReference type="NCBI Taxonomy" id="342668"/>
    <lineage>
        <taxon>Eukaryota</taxon>
        <taxon>Fungi</taxon>
        <taxon>Dikarya</taxon>
        <taxon>Ascomycota</taxon>
        <taxon>Pezizomycotina</taxon>
        <taxon>Leotiomycetes</taxon>
        <taxon>Thelebolales</taxon>
        <taxon>Thelebolaceae</taxon>
        <taxon>Pseudogymnoascus</taxon>
    </lineage>
</organism>
<evidence type="ECO:0000256" key="1">
    <source>
        <dbReference type="SAM" id="MobiDB-lite"/>
    </source>
</evidence>
<keyword evidence="3" id="KW-1185">Reference proteome</keyword>
<name>A0A1B8GV37_9PEZI</name>
<dbReference type="OrthoDB" id="3248508at2759"/>
<accession>A0A1B8GV37</accession>
<gene>
    <name evidence="2" type="ORF">VE01_02251</name>
</gene>
<proteinExistence type="predicted"/>
<dbReference type="Gene3D" id="2.40.50.140">
    <property type="entry name" value="Nucleic acid-binding proteins"/>
    <property type="match status" value="1"/>
</dbReference>
<evidence type="ECO:0000313" key="2">
    <source>
        <dbReference type="EMBL" id="OBT99687.1"/>
    </source>
</evidence>
<dbReference type="EMBL" id="KV460211">
    <property type="protein sequence ID" value="OBT99687.1"/>
    <property type="molecule type" value="Genomic_DNA"/>
</dbReference>
<reference evidence="3" key="2">
    <citation type="journal article" date="2018" name="Nat. Commun.">
        <title>Extreme sensitivity to ultraviolet light in the fungal pathogen causing white-nose syndrome of bats.</title>
        <authorList>
            <person name="Palmer J.M."/>
            <person name="Drees K.P."/>
            <person name="Foster J.T."/>
            <person name="Lindner D.L."/>
        </authorList>
    </citation>
    <scope>NUCLEOTIDE SEQUENCE [LARGE SCALE GENOMIC DNA]</scope>
    <source>
        <strain evidence="3">UAMH 10579</strain>
    </source>
</reference>
<dbReference type="Proteomes" id="UP000091956">
    <property type="component" value="Unassembled WGS sequence"/>
</dbReference>
<feature type="region of interest" description="Disordered" evidence="1">
    <location>
        <begin position="1"/>
        <end position="32"/>
    </location>
</feature>
<dbReference type="RefSeq" id="XP_018133420.1">
    <property type="nucleotide sequence ID" value="XM_018271762.1"/>
</dbReference>
<dbReference type="InterPro" id="IPR012340">
    <property type="entry name" value="NA-bd_OB-fold"/>
</dbReference>
<evidence type="ECO:0000313" key="3">
    <source>
        <dbReference type="Proteomes" id="UP000091956"/>
    </source>
</evidence>
<reference evidence="2 3" key="1">
    <citation type="submission" date="2016-03" db="EMBL/GenBank/DDBJ databases">
        <title>Comparative genomics of Pseudogymnoascus destructans, the fungus causing white-nose syndrome of bats.</title>
        <authorList>
            <person name="Palmer J.M."/>
            <person name="Drees K.P."/>
            <person name="Foster J.T."/>
            <person name="Lindner D.L."/>
        </authorList>
    </citation>
    <scope>NUCLEOTIDE SEQUENCE [LARGE SCALE GENOMIC DNA]</scope>
    <source>
        <strain evidence="2 3">UAMH 10579</strain>
    </source>
</reference>
<sequence>MPSSPTIHSFFKPISPPNNTTPSYPGDGFIPTDPSIDSSTDPLYTPFAPTRTYTQHAIVALTAGSRPVRFQGRIANFRVTYGKSKRVKLYFSPLPPPLHLTQLITIYTPHLVRASSLLFTPSPPLSPPTPTTIPLHLSTPLGTSIFSGRDSGAHLILHPPTFSPSLYRTPLSSPSDLMTLSSFLASGHELPTARLLLVLTAIHPSRKVQKKDPSSPEHPARMTDFVVSELVLADRTGECKLTLFDHATVPFKVGTVLLITGATMKRGGEKACISLGQESLVDAEPEVGGVEGLRRWAERERRVSTKRQEVPDKVMEMFEKTVGEAGLYTLAELEERVREEEGVWTMWLSLVVGQVNLVRVVWRGMAAVGECCGIPIYSLEPTTPCLTCGTVQTLSINPAVIGSLLDETRALEAEKLQWTPKAWKELLGEAGAVGVLSSKKGVGDTVDINGVRELQEWITGLRFSFLMGWAGEVGRLCVLGVRM</sequence>
<protein>
    <submittedName>
        <fullName evidence="2">Uncharacterized protein</fullName>
    </submittedName>
</protein>